<accession>A0A1I5RNE1</accession>
<sequence>MPTSKIFMKKIVQVIQNLWVTIKATLLQVLHWLWKMIDQGLVRLLGEEKVATFYKQLDFLKEKYWDSREKVDQFIESKVDKEATYYPTIKRLWKICGWTIFAGVFFIFAIETNFLWLTGEMPSVGELQNPKLSQSSEIYSADGVLLGKFFTENRTPIRDYNQLSPYLVKALVATEDSRFYQHSGIDYKAWAGVAVGMLSGGDRGGGSTITQQLAKNLFKTRKKQGILKKGFLGYVPLVNKLVIKTKEWLTAIKLERYYTKNEIILWYLNTVDFGSNAYGIKVASKTYFNTSPDSLKVQQAAVLVGMQKATTTYNPILNPEKSIKRRNTVLAQMQKYGYLSKAELDSLQDLPLGLNRHEESPYDGTGNYFKVAIAKYLNEWAKDNEIELDLYRDGLKIITTIDSRLQTYAEDAVSEGMRSVQKTFDGHWSGKNPWADEKGVEIPGFIDTVAKRTEYYKALVKRFPNNQDSVWYYMKSVKRKMWVYSRNGLGEEERMMSAYDSIQYYKRFLQAGMMTMDPYTGHVKAWVGGLDFKYFKYDHVKQGKRQPGSTFKPFVYTAAIDGPRNLSPCTEMKDEPFEIEVEEKGEKKIWRPNNADGHFSYATMPLRRALAKSINSITARLTDEVGPDTVMYYAKTMGISSPMRPVASIGLGSFDVSLYEMIGAYSAFINEGIHVEPMIIQEIQDQNGKVLQHFDPETKRVIRKESAMLMRSMLEGPIYEGGTASSLLWNDGAVLMPAKNKYAPAFAGKTGTTSNHSDGWFIGMTNSLITGAWVGGDDRSIHFRSGALGEGSKTALPLYKRFMIKVVNDPTLAMYKPVAFDKLDPKVVRKDFNCSYYSPALPDSLSSEGGGNLDSLSAPPGIETDVKPDSTSGGN</sequence>
<keyword evidence="9" id="KW-0808">Transferase</keyword>
<evidence type="ECO:0000256" key="12">
    <source>
        <dbReference type="ARBA" id="ARBA00022984"/>
    </source>
</evidence>
<comment type="similarity">
    <text evidence="4">In the N-terminal section; belongs to the glycosyltransferase 51 family.</text>
</comment>
<evidence type="ECO:0000256" key="13">
    <source>
        <dbReference type="ARBA" id="ARBA00023136"/>
    </source>
</evidence>
<evidence type="ECO:0000256" key="18">
    <source>
        <dbReference type="SAM" id="MobiDB-lite"/>
    </source>
</evidence>
<dbReference type="Pfam" id="PF00905">
    <property type="entry name" value="Transpeptidase"/>
    <property type="match status" value="1"/>
</dbReference>
<feature type="domain" description="Glycosyl transferase family 51" evidence="21">
    <location>
        <begin position="145"/>
        <end position="334"/>
    </location>
</feature>
<name>A0A1I5RNE1_9BACT</name>
<evidence type="ECO:0000256" key="19">
    <source>
        <dbReference type="SAM" id="Phobius"/>
    </source>
</evidence>
<keyword evidence="13 19" id="KW-0472">Membrane</keyword>
<proteinExistence type="inferred from homology"/>
<dbReference type="InterPro" id="IPR036950">
    <property type="entry name" value="PBP_transglycosylase"/>
</dbReference>
<keyword evidence="19" id="KW-0812">Transmembrane</keyword>
<evidence type="ECO:0000256" key="8">
    <source>
        <dbReference type="ARBA" id="ARBA00022676"/>
    </source>
</evidence>
<evidence type="ECO:0000256" key="16">
    <source>
        <dbReference type="ARBA" id="ARBA00034000"/>
    </source>
</evidence>
<organism evidence="22 23">
    <name type="scientific">Pseudarcicella hirudinis</name>
    <dbReference type="NCBI Taxonomy" id="1079859"/>
    <lineage>
        <taxon>Bacteria</taxon>
        <taxon>Pseudomonadati</taxon>
        <taxon>Bacteroidota</taxon>
        <taxon>Cytophagia</taxon>
        <taxon>Cytophagales</taxon>
        <taxon>Flectobacillaceae</taxon>
        <taxon>Pseudarcicella</taxon>
    </lineage>
</organism>
<comment type="subcellular location">
    <subcellularLocation>
        <location evidence="1">Cell membrane</location>
    </subcellularLocation>
</comment>
<evidence type="ECO:0000256" key="10">
    <source>
        <dbReference type="ARBA" id="ARBA00022801"/>
    </source>
</evidence>
<keyword evidence="8" id="KW-0328">Glycosyltransferase</keyword>
<evidence type="ECO:0000256" key="2">
    <source>
        <dbReference type="ARBA" id="ARBA00004752"/>
    </source>
</evidence>
<feature type="transmembrane region" description="Helical" evidence="19">
    <location>
        <begin position="95"/>
        <end position="117"/>
    </location>
</feature>
<evidence type="ECO:0000256" key="3">
    <source>
        <dbReference type="ARBA" id="ARBA00007090"/>
    </source>
</evidence>
<keyword evidence="23" id="KW-1185">Reference proteome</keyword>
<keyword evidence="11" id="KW-0133">Cell shape</keyword>
<dbReference type="EMBL" id="FOXH01000004">
    <property type="protein sequence ID" value="SFP59910.1"/>
    <property type="molecule type" value="Genomic_DNA"/>
</dbReference>
<keyword evidence="15" id="KW-0961">Cell wall biogenesis/degradation</keyword>
<dbReference type="Gene3D" id="3.40.710.10">
    <property type="entry name" value="DD-peptidase/beta-lactamase superfamily"/>
    <property type="match status" value="2"/>
</dbReference>
<keyword evidence="5" id="KW-1003">Cell membrane</keyword>
<evidence type="ECO:0000313" key="22">
    <source>
        <dbReference type="EMBL" id="SFP59910.1"/>
    </source>
</evidence>
<keyword evidence="7" id="KW-0645">Protease</keyword>
<dbReference type="InterPro" id="IPR001264">
    <property type="entry name" value="Glyco_trans_51"/>
</dbReference>
<dbReference type="STRING" id="1079859.SAMN04515674_104159"/>
<feature type="region of interest" description="Disordered" evidence="18">
    <location>
        <begin position="843"/>
        <end position="875"/>
    </location>
</feature>
<dbReference type="GO" id="GO:0008658">
    <property type="term" value="F:penicillin binding"/>
    <property type="evidence" value="ECO:0007669"/>
    <property type="project" value="InterPro"/>
</dbReference>
<evidence type="ECO:0000256" key="11">
    <source>
        <dbReference type="ARBA" id="ARBA00022960"/>
    </source>
</evidence>
<evidence type="ECO:0000256" key="15">
    <source>
        <dbReference type="ARBA" id="ARBA00023316"/>
    </source>
</evidence>
<dbReference type="GO" id="GO:0005886">
    <property type="term" value="C:plasma membrane"/>
    <property type="evidence" value="ECO:0007669"/>
    <property type="project" value="UniProtKB-SubCell"/>
</dbReference>
<evidence type="ECO:0000256" key="5">
    <source>
        <dbReference type="ARBA" id="ARBA00022475"/>
    </source>
</evidence>
<dbReference type="PANTHER" id="PTHR32282:SF11">
    <property type="entry name" value="PENICILLIN-BINDING PROTEIN 1B"/>
    <property type="match status" value="1"/>
</dbReference>
<evidence type="ECO:0000256" key="14">
    <source>
        <dbReference type="ARBA" id="ARBA00023268"/>
    </source>
</evidence>
<keyword evidence="19" id="KW-1133">Transmembrane helix</keyword>
<dbReference type="Proteomes" id="UP000199306">
    <property type="component" value="Unassembled WGS sequence"/>
</dbReference>
<evidence type="ECO:0000256" key="7">
    <source>
        <dbReference type="ARBA" id="ARBA00022670"/>
    </source>
</evidence>
<dbReference type="InterPro" id="IPR050396">
    <property type="entry name" value="Glycosyltr_51/Transpeptidase"/>
</dbReference>
<dbReference type="GO" id="GO:0071555">
    <property type="term" value="P:cell wall organization"/>
    <property type="evidence" value="ECO:0007669"/>
    <property type="project" value="UniProtKB-KW"/>
</dbReference>
<dbReference type="GO" id="GO:0009252">
    <property type="term" value="P:peptidoglycan biosynthetic process"/>
    <property type="evidence" value="ECO:0007669"/>
    <property type="project" value="UniProtKB-KW"/>
</dbReference>
<keyword evidence="6" id="KW-0121">Carboxypeptidase</keyword>
<evidence type="ECO:0000256" key="9">
    <source>
        <dbReference type="ARBA" id="ARBA00022679"/>
    </source>
</evidence>
<comment type="catalytic activity">
    <reaction evidence="16">
        <text>Preferential cleavage: (Ac)2-L-Lys-D-Ala-|-D-Ala. Also transpeptidation of peptidyl-alanyl moieties that are N-acyl substituents of D-alanine.</text>
        <dbReference type="EC" id="3.4.16.4"/>
    </reaction>
</comment>
<evidence type="ECO:0000259" key="20">
    <source>
        <dbReference type="Pfam" id="PF00905"/>
    </source>
</evidence>
<evidence type="ECO:0000313" key="23">
    <source>
        <dbReference type="Proteomes" id="UP000199306"/>
    </source>
</evidence>
<reference evidence="22 23" key="1">
    <citation type="submission" date="2016-10" db="EMBL/GenBank/DDBJ databases">
        <authorList>
            <person name="de Groot N.N."/>
        </authorList>
    </citation>
    <scope>NUCLEOTIDE SEQUENCE [LARGE SCALE GENOMIC DNA]</scope>
    <source>
        <strain evidence="23">E92,LMG 26720,CCM 7988</strain>
    </source>
</reference>
<dbReference type="GO" id="GO:0009002">
    <property type="term" value="F:serine-type D-Ala-D-Ala carboxypeptidase activity"/>
    <property type="evidence" value="ECO:0007669"/>
    <property type="project" value="UniProtKB-EC"/>
</dbReference>
<evidence type="ECO:0000256" key="17">
    <source>
        <dbReference type="ARBA" id="ARBA00049902"/>
    </source>
</evidence>
<dbReference type="SUPFAM" id="SSF56601">
    <property type="entry name" value="beta-lactamase/transpeptidase-like"/>
    <property type="match status" value="1"/>
</dbReference>
<dbReference type="SUPFAM" id="SSF53955">
    <property type="entry name" value="Lysozyme-like"/>
    <property type="match status" value="1"/>
</dbReference>
<dbReference type="InterPro" id="IPR001460">
    <property type="entry name" value="PCN-bd_Tpept"/>
</dbReference>
<dbReference type="InterPro" id="IPR023346">
    <property type="entry name" value="Lysozyme-like_dom_sf"/>
</dbReference>
<protein>
    <submittedName>
        <fullName evidence="22">Penicillin-binding protein 1A</fullName>
    </submittedName>
</protein>
<dbReference type="PANTHER" id="PTHR32282">
    <property type="entry name" value="BINDING PROTEIN TRANSPEPTIDASE, PUTATIVE-RELATED"/>
    <property type="match status" value="1"/>
</dbReference>
<keyword evidence="14" id="KW-0511">Multifunctional enzyme</keyword>
<dbReference type="GO" id="GO:0008360">
    <property type="term" value="P:regulation of cell shape"/>
    <property type="evidence" value="ECO:0007669"/>
    <property type="project" value="UniProtKB-KW"/>
</dbReference>
<dbReference type="Pfam" id="PF00912">
    <property type="entry name" value="Transgly"/>
    <property type="match status" value="1"/>
</dbReference>
<gene>
    <name evidence="22" type="ORF">SAMN04515674_104159</name>
</gene>
<comment type="pathway">
    <text evidence="2">Cell wall biogenesis; peptidoglycan biosynthesis.</text>
</comment>
<evidence type="ECO:0000256" key="6">
    <source>
        <dbReference type="ARBA" id="ARBA00022645"/>
    </source>
</evidence>
<comment type="similarity">
    <text evidence="3">In the C-terminal section; belongs to the transpeptidase family.</text>
</comment>
<evidence type="ECO:0000256" key="4">
    <source>
        <dbReference type="ARBA" id="ARBA00007739"/>
    </source>
</evidence>
<dbReference type="Gene3D" id="1.10.3810.10">
    <property type="entry name" value="Biosynthetic peptidoglycan transglycosylase-like"/>
    <property type="match status" value="1"/>
</dbReference>
<dbReference type="GO" id="GO:0006508">
    <property type="term" value="P:proteolysis"/>
    <property type="evidence" value="ECO:0007669"/>
    <property type="project" value="UniProtKB-KW"/>
</dbReference>
<feature type="domain" description="Penicillin-binding protein transpeptidase" evidence="20">
    <location>
        <begin position="514"/>
        <end position="766"/>
    </location>
</feature>
<evidence type="ECO:0000256" key="1">
    <source>
        <dbReference type="ARBA" id="ARBA00004236"/>
    </source>
</evidence>
<dbReference type="GO" id="GO:0030288">
    <property type="term" value="C:outer membrane-bounded periplasmic space"/>
    <property type="evidence" value="ECO:0007669"/>
    <property type="project" value="TreeGrafter"/>
</dbReference>
<evidence type="ECO:0000259" key="21">
    <source>
        <dbReference type="Pfam" id="PF00912"/>
    </source>
</evidence>
<dbReference type="InterPro" id="IPR012338">
    <property type="entry name" value="Beta-lactam/transpept-like"/>
</dbReference>
<dbReference type="AlphaFoldDB" id="A0A1I5RNE1"/>
<dbReference type="GO" id="GO:0008955">
    <property type="term" value="F:peptidoglycan glycosyltransferase activity"/>
    <property type="evidence" value="ECO:0007669"/>
    <property type="project" value="UniProtKB-EC"/>
</dbReference>
<keyword evidence="12" id="KW-0573">Peptidoglycan synthesis</keyword>
<keyword evidence="10" id="KW-0378">Hydrolase</keyword>
<comment type="catalytic activity">
    <reaction evidence="17">
        <text>[GlcNAc-(1-&gt;4)-Mur2Ac(oyl-L-Ala-gamma-D-Glu-L-Lys-D-Ala-D-Ala)](n)-di-trans,octa-cis-undecaprenyl diphosphate + beta-D-GlcNAc-(1-&gt;4)-Mur2Ac(oyl-L-Ala-gamma-D-Glu-L-Lys-D-Ala-D-Ala)-di-trans,octa-cis-undecaprenyl diphosphate = [GlcNAc-(1-&gt;4)-Mur2Ac(oyl-L-Ala-gamma-D-Glu-L-Lys-D-Ala-D-Ala)](n+1)-di-trans,octa-cis-undecaprenyl diphosphate + di-trans,octa-cis-undecaprenyl diphosphate + H(+)</text>
        <dbReference type="Rhea" id="RHEA:23708"/>
        <dbReference type="Rhea" id="RHEA-COMP:9602"/>
        <dbReference type="Rhea" id="RHEA-COMP:9603"/>
        <dbReference type="ChEBI" id="CHEBI:15378"/>
        <dbReference type="ChEBI" id="CHEBI:58405"/>
        <dbReference type="ChEBI" id="CHEBI:60033"/>
        <dbReference type="ChEBI" id="CHEBI:78435"/>
        <dbReference type="EC" id="2.4.99.28"/>
    </reaction>
</comment>